<evidence type="ECO:0000259" key="1">
    <source>
        <dbReference type="Pfam" id="PF18328"/>
    </source>
</evidence>
<dbReference type="InterPro" id="IPR014179">
    <property type="entry name" value="PfaD-like_TIM-barrel"/>
</dbReference>
<evidence type="ECO:0000313" key="4">
    <source>
        <dbReference type="Proteomes" id="UP000184501"/>
    </source>
</evidence>
<dbReference type="OrthoDB" id="3543921at2"/>
<dbReference type="InterPro" id="IPR049489">
    <property type="entry name" value="FabD-like_helical_ins"/>
</dbReference>
<gene>
    <name evidence="3" type="ORF">SAMN05444320_102446</name>
</gene>
<dbReference type="EMBL" id="FQVN01000002">
    <property type="protein sequence ID" value="SHF08005.1"/>
    <property type="molecule type" value="Genomic_DNA"/>
</dbReference>
<dbReference type="AlphaFoldDB" id="A0A1M4YQB4"/>
<accession>A0A1M4YQB4</accession>
<dbReference type="Gene3D" id="3.20.20.70">
    <property type="entry name" value="Aldolase class I"/>
    <property type="match status" value="1"/>
</dbReference>
<dbReference type="PANTHER" id="PTHR32332:SF20">
    <property type="entry name" value="2-NITROPROPANE DIOXYGENASE-LIKE PROTEIN"/>
    <property type="match status" value="1"/>
</dbReference>
<organism evidence="3 4">
    <name type="scientific">Streptoalloteichus hindustanus</name>
    <dbReference type="NCBI Taxonomy" id="2017"/>
    <lineage>
        <taxon>Bacteria</taxon>
        <taxon>Bacillati</taxon>
        <taxon>Actinomycetota</taxon>
        <taxon>Actinomycetes</taxon>
        <taxon>Pseudonocardiales</taxon>
        <taxon>Pseudonocardiaceae</taxon>
        <taxon>Streptoalloteichus</taxon>
    </lineage>
</organism>
<reference evidence="3 4" key="1">
    <citation type="submission" date="2016-11" db="EMBL/GenBank/DDBJ databases">
        <authorList>
            <person name="Jaros S."/>
            <person name="Januszkiewicz K."/>
            <person name="Wedrychowicz H."/>
        </authorList>
    </citation>
    <scope>NUCLEOTIDE SEQUENCE [LARGE SCALE GENOMIC DNA]</scope>
    <source>
        <strain evidence="3 4">DSM 44523</strain>
    </source>
</reference>
<feature type="domain" description="Fatty acid synthase subunit PfaD N-terminal" evidence="1">
    <location>
        <begin position="5"/>
        <end position="60"/>
    </location>
</feature>
<dbReference type="NCBIfam" id="TIGR02814">
    <property type="entry name" value="pfaD_fam"/>
    <property type="match status" value="1"/>
</dbReference>
<dbReference type="STRING" id="2017.SAMN05444320_102446"/>
<dbReference type="SUPFAM" id="SSF51395">
    <property type="entry name" value="FMN-linked oxidoreductases"/>
    <property type="match status" value="1"/>
</dbReference>
<dbReference type="PANTHER" id="PTHR32332">
    <property type="entry name" value="2-NITROPROPANE DIOXYGENASE"/>
    <property type="match status" value="1"/>
</dbReference>
<feature type="domain" description="[Acyl-carrier-protein] S-malonyltransferase-like inserted helical" evidence="2">
    <location>
        <begin position="377"/>
        <end position="456"/>
    </location>
</feature>
<dbReference type="Pfam" id="PF21607">
    <property type="entry name" value="FabD_helical_ins"/>
    <property type="match status" value="1"/>
</dbReference>
<name>A0A1M4YQB4_STRHI</name>
<evidence type="ECO:0000313" key="3">
    <source>
        <dbReference type="EMBL" id="SHF08005.1"/>
    </source>
</evidence>
<dbReference type="InterPro" id="IPR040981">
    <property type="entry name" value="PfaD_N"/>
</dbReference>
<evidence type="ECO:0000259" key="2">
    <source>
        <dbReference type="Pfam" id="PF21607"/>
    </source>
</evidence>
<dbReference type="Pfam" id="PF03060">
    <property type="entry name" value="NMO"/>
    <property type="match status" value="1"/>
</dbReference>
<protein>
    <submittedName>
        <fullName evidence="3">PfaD family protein</fullName>
    </submittedName>
</protein>
<dbReference type="InterPro" id="IPR013785">
    <property type="entry name" value="Aldolase_TIM"/>
</dbReference>
<sequence>MRLTWSGPEPPRFDPDGVRAALSEVDVPCHVVRGPDGVGVASGGEVGSGGEHELLASAPALPPDRLGAPSFRNDHGVRYAYMAGAMANGVASEDLVVAMARAGMLGSFGAAGLSPERVSAAMDRFTAEIPRLPFACNLIHSPNEPAVERAVAELYLARGVRLVEASAYLNLTPHVVRYRVAGLRRDGAGRVVAENRIIAKLSRPEVAERFLGPPPAPVVADLLAAGLVSAEQAELARRVPMADDLTAEADSAGHTDRRPLSVVLPTLLRLRETVSRRHGWDTAPRVGAAGGIGTPEAVAAAFTMGADYVVTGSVNQSCVEAGTASITKDMLSRVGMADCAMAPAADLFELGVRLQVLRRGTLFPMRARRLYELYREYDSLEALPAQERDRLERQLFRRPISEIWADTAEFHARRDPALVARAENDPRCRMALVFRWYLGMSSEWANTGAPDRVADYQVWCGPAMGAFNDWVRDSHLAAPENRSVVDVAVELLTGAAFHLRVAQLRAAGAEFVGAAVDYRPVRRPPSAARVALTNGRGRG</sequence>
<keyword evidence="4" id="KW-1185">Reference proteome</keyword>
<proteinExistence type="predicted"/>
<dbReference type="RefSeq" id="WP_073480679.1">
    <property type="nucleotide sequence ID" value="NZ_FQVN01000002.1"/>
</dbReference>
<dbReference type="Proteomes" id="UP000184501">
    <property type="component" value="Unassembled WGS sequence"/>
</dbReference>
<dbReference type="Pfam" id="PF18328">
    <property type="entry name" value="PfaD_N"/>
    <property type="match status" value="1"/>
</dbReference>
<dbReference type="CDD" id="cd04742">
    <property type="entry name" value="NPD_FabD"/>
    <property type="match status" value="1"/>
</dbReference>